<evidence type="ECO:0000313" key="1">
    <source>
        <dbReference type="EMBL" id="TNN26781.1"/>
    </source>
</evidence>
<proteinExistence type="predicted"/>
<name>A0A4Z2EDF7_9TELE</name>
<dbReference type="Proteomes" id="UP000314294">
    <property type="component" value="Unassembled WGS sequence"/>
</dbReference>
<comment type="caution">
    <text evidence="1">The sequence shown here is derived from an EMBL/GenBank/DDBJ whole genome shotgun (WGS) entry which is preliminary data.</text>
</comment>
<sequence length="71" mass="7781">MRAVCGGVRWHMMRQAKREMVLCTDCVSALLWLPATVSVTTNTMSSPYFTGTLVEAVVEMFSCSGEYIGLG</sequence>
<protein>
    <submittedName>
        <fullName evidence="1">Uncharacterized protein</fullName>
    </submittedName>
</protein>
<evidence type="ECO:0000313" key="2">
    <source>
        <dbReference type="Proteomes" id="UP000314294"/>
    </source>
</evidence>
<accession>A0A4Z2EDF7</accession>
<organism evidence="1 2">
    <name type="scientific">Liparis tanakae</name>
    <name type="common">Tanaka's snailfish</name>
    <dbReference type="NCBI Taxonomy" id="230148"/>
    <lineage>
        <taxon>Eukaryota</taxon>
        <taxon>Metazoa</taxon>
        <taxon>Chordata</taxon>
        <taxon>Craniata</taxon>
        <taxon>Vertebrata</taxon>
        <taxon>Euteleostomi</taxon>
        <taxon>Actinopterygii</taxon>
        <taxon>Neopterygii</taxon>
        <taxon>Teleostei</taxon>
        <taxon>Neoteleostei</taxon>
        <taxon>Acanthomorphata</taxon>
        <taxon>Eupercaria</taxon>
        <taxon>Perciformes</taxon>
        <taxon>Cottioidei</taxon>
        <taxon>Cottales</taxon>
        <taxon>Liparidae</taxon>
        <taxon>Liparis</taxon>
    </lineage>
</organism>
<gene>
    <name evidence="1" type="ORF">EYF80_063082</name>
</gene>
<keyword evidence="2" id="KW-1185">Reference proteome</keyword>
<dbReference type="AlphaFoldDB" id="A0A4Z2EDF7"/>
<reference evidence="1 2" key="1">
    <citation type="submission" date="2019-03" db="EMBL/GenBank/DDBJ databases">
        <title>First draft genome of Liparis tanakae, snailfish: a comprehensive survey of snailfish specific genes.</title>
        <authorList>
            <person name="Kim W."/>
            <person name="Song I."/>
            <person name="Jeong J.-H."/>
            <person name="Kim D."/>
            <person name="Kim S."/>
            <person name="Ryu S."/>
            <person name="Song J.Y."/>
            <person name="Lee S.K."/>
        </authorList>
    </citation>
    <scope>NUCLEOTIDE SEQUENCE [LARGE SCALE GENOMIC DNA]</scope>
    <source>
        <tissue evidence="1">Muscle</tissue>
    </source>
</reference>
<dbReference type="EMBL" id="SRLO01009493">
    <property type="protein sequence ID" value="TNN26781.1"/>
    <property type="molecule type" value="Genomic_DNA"/>
</dbReference>